<keyword evidence="4 10" id="KW-0645">Protease</keyword>
<keyword evidence="8 13" id="KW-1133">Transmembrane helix</keyword>
<dbReference type="GO" id="GO:0004252">
    <property type="term" value="F:serine-type endopeptidase activity"/>
    <property type="evidence" value="ECO:0007669"/>
    <property type="project" value="UniProtKB-UniRule"/>
</dbReference>
<keyword evidence="5 13" id="KW-0812">Transmembrane</keyword>
<dbReference type="EMBL" id="JAELVF020000004">
    <property type="protein sequence ID" value="MBU7600551.1"/>
    <property type="molecule type" value="Genomic_DNA"/>
</dbReference>
<evidence type="ECO:0000256" key="2">
    <source>
        <dbReference type="ARBA" id="ARBA00011073"/>
    </source>
</evidence>
<evidence type="ECO:0000256" key="11">
    <source>
        <dbReference type="RuleBase" id="RU003355"/>
    </source>
</evidence>
<dbReference type="InterPro" id="IPR000209">
    <property type="entry name" value="Peptidase_S8/S53_dom"/>
</dbReference>
<dbReference type="AlphaFoldDB" id="A0A949JI41"/>
<gene>
    <name evidence="16" type="primary">mycP</name>
    <name evidence="16" type="ORF">JGS22_023700</name>
</gene>
<evidence type="ECO:0000256" key="8">
    <source>
        <dbReference type="ARBA" id="ARBA00022989"/>
    </source>
</evidence>
<comment type="subcellular location">
    <subcellularLocation>
        <location evidence="1">Cell membrane</location>
        <topology evidence="1">Single-pass membrane protein</topology>
    </subcellularLocation>
</comment>
<dbReference type="InterPro" id="IPR023828">
    <property type="entry name" value="Peptidase_S8_Ser-AS"/>
</dbReference>
<proteinExistence type="inferred from homology"/>
<keyword evidence="9 13" id="KW-0472">Membrane</keyword>
<feature type="active site" description="Charge relay system" evidence="10">
    <location>
        <position position="169"/>
    </location>
</feature>
<evidence type="ECO:0000256" key="5">
    <source>
        <dbReference type="ARBA" id="ARBA00022692"/>
    </source>
</evidence>
<dbReference type="InterPro" id="IPR036852">
    <property type="entry name" value="Peptidase_S8/S53_dom_sf"/>
</dbReference>
<evidence type="ECO:0000256" key="10">
    <source>
        <dbReference type="PROSITE-ProRule" id="PRU01240"/>
    </source>
</evidence>
<feature type="active site" description="Charge relay system" evidence="10">
    <location>
        <position position="125"/>
    </location>
</feature>
<dbReference type="GO" id="GO:0006508">
    <property type="term" value="P:proteolysis"/>
    <property type="evidence" value="ECO:0007669"/>
    <property type="project" value="UniProtKB-KW"/>
</dbReference>
<keyword evidence="17" id="KW-1185">Reference proteome</keyword>
<name>A0A949JI41_9ACTN</name>
<dbReference type="NCBIfam" id="TIGR03921">
    <property type="entry name" value="T7SS_mycosin"/>
    <property type="match status" value="1"/>
</dbReference>
<dbReference type="Pfam" id="PF00082">
    <property type="entry name" value="Peptidase_S8"/>
    <property type="match status" value="1"/>
</dbReference>
<comment type="similarity">
    <text evidence="2 10 11">Belongs to the peptidase S8 family.</text>
</comment>
<evidence type="ECO:0000256" key="4">
    <source>
        <dbReference type="ARBA" id="ARBA00022670"/>
    </source>
</evidence>
<feature type="transmembrane region" description="Helical" evidence="13">
    <location>
        <begin position="424"/>
        <end position="446"/>
    </location>
</feature>
<feature type="compositionally biased region" description="Low complexity" evidence="12">
    <location>
        <begin position="53"/>
        <end position="64"/>
    </location>
</feature>
<feature type="region of interest" description="Disordered" evidence="12">
    <location>
        <begin position="141"/>
        <end position="169"/>
    </location>
</feature>
<evidence type="ECO:0000256" key="12">
    <source>
        <dbReference type="SAM" id="MobiDB-lite"/>
    </source>
</evidence>
<evidence type="ECO:0000256" key="13">
    <source>
        <dbReference type="SAM" id="Phobius"/>
    </source>
</evidence>
<organism evidence="16 17">
    <name type="scientific">Streptomyces tardus</name>
    <dbReference type="NCBI Taxonomy" id="2780544"/>
    <lineage>
        <taxon>Bacteria</taxon>
        <taxon>Bacillati</taxon>
        <taxon>Actinomycetota</taxon>
        <taxon>Actinomycetes</taxon>
        <taxon>Kitasatosporales</taxon>
        <taxon>Streptomycetaceae</taxon>
        <taxon>Streptomyces</taxon>
    </lineage>
</organism>
<dbReference type="PROSITE" id="PS00138">
    <property type="entry name" value="SUBTILASE_SER"/>
    <property type="match status" value="1"/>
</dbReference>
<evidence type="ECO:0000256" key="7">
    <source>
        <dbReference type="ARBA" id="ARBA00022825"/>
    </source>
</evidence>
<dbReference type="InterPro" id="IPR050131">
    <property type="entry name" value="Peptidase_S8_subtilisin-like"/>
</dbReference>
<keyword evidence="7 10" id="KW-0720">Serine protease</keyword>
<dbReference type="Gene3D" id="3.40.50.200">
    <property type="entry name" value="Peptidase S8/S53 domain"/>
    <property type="match status" value="1"/>
</dbReference>
<dbReference type="PANTHER" id="PTHR43806:SF11">
    <property type="entry name" value="CEREVISIN-RELATED"/>
    <property type="match status" value="1"/>
</dbReference>
<evidence type="ECO:0000313" key="17">
    <source>
        <dbReference type="Proteomes" id="UP000694501"/>
    </source>
</evidence>
<dbReference type="PROSITE" id="PS00137">
    <property type="entry name" value="SUBTILASE_HIS"/>
    <property type="match status" value="1"/>
</dbReference>
<feature type="compositionally biased region" description="Basic and acidic residues" evidence="12">
    <location>
        <begin position="141"/>
        <end position="157"/>
    </location>
</feature>
<dbReference type="PROSITE" id="PS51892">
    <property type="entry name" value="SUBTILASE"/>
    <property type="match status" value="1"/>
</dbReference>
<keyword evidence="3" id="KW-1003">Cell membrane</keyword>
<feature type="domain" description="Peptidase S8/S53" evidence="15">
    <location>
        <begin position="116"/>
        <end position="376"/>
    </location>
</feature>
<dbReference type="PROSITE" id="PS00136">
    <property type="entry name" value="SUBTILASE_ASP"/>
    <property type="match status" value="1"/>
</dbReference>
<dbReference type="PRINTS" id="PR00723">
    <property type="entry name" value="SUBTILISIN"/>
</dbReference>
<protein>
    <submittedName>
        <fullName evidence="16">Type VII secretion-associated serine protease mycosin</fullName>
    </submittedName>
</protein>
<dbReference type="SUPFAM" id="SSF52743">
    <property type="entry name" value="Subtilisin-like"/>
    <property type="match status" value="1"/>
</dbReference>
<keyword evidence="14" id="KW-0732">Signal</keyword>
<keyword evidence="6 10" id="KW-0378">Hydrolase</keyword>
<accession>A0A949JI41</accession>
<evidence type="ECO:0000256" key="9">
    <source>
        <dbReference type="ARBA" id="ARBA00023136"/>
    </source>
</evidence>
<dbReference type="InterPro" id="IPR023834">
    <property type="entry name" value="T7SS_pept_S8A_mycosin"/>
</dbReference>
<evidence type="ECO:0000259" key="15">
    <source>
        <dbReference type="Pfam" id="PF00082"/>
    </source>
</evidence>
<evidence type="ECO:0000256" key="14">
    <source>
        <dbReference type="SAM" id="SignalP"/>
    </source>
</evidence>
<dbReference type="InterPro" id="IPR022398">
    <property type="entry name" value="Peptidase_S8_His-AS"/>
</dbReference>
<feature type="active site" description="Charge relay system" evidence="10">
    <location>
        <position position="329"/>
    </location>
</feature>
<evidence type="ECO:0000256" key="6">
    <source>
        <dbReference type="ARBA" id="ARBA00022801"/>
    </source>
</evidence>
<dbReference type="Proteomes" id="UP000694501">
    <property type="component" value="Unassembled WGS sequence"/>
</dbReference>
<sequence length="461" mass="47583">MRRRTCAPLALAGLVLAVPAAAPATPAAAAHATSGHQQPALSSGPDAAAGHDAVPPGHAAVPPGYDAAGERTGGPHPAPLALSDAGECRFGGKPFPGRPWPLQRVQLDRLWQESRGKGIRVAVIDSGVDAKNPQLAGAVDRKAGKDLLKPRKNEPKGTPRGPTVDNVGHGTKVAGIIAARPRAKTGFAGLAPEATVVPIRQNDGQGEGDVDSLVRAIDHAIAAGAHVINISQDAKGPLHEDSQLPGAVQRALDRDIVVIASAGNDGASGKSVNTYPAALPGVLAVAASDRNNERAYFSQRGDFVGVAAPGVDVVSTVPLGGHCVDNGTSFAAPFVAGVAALIREKHPTWTHQQVVAQIQQTAERAVSGRDRHIGWGVVDPVRALTEDSSPVDRPVAREGVRQAEKPEAAALNLHETYAERNERLATYVLLAVLVLVGLIATAARILRDRAGSSATGRTPNN</sequence>
<dbReference type="InterPro" id="IPR023827">
    <property type="entry name" value="Peptidase_S8_Asp-AS"/>
</dbReference>
<evidence type="ECO:0000313" key="16">
    <source>
        <dbReference type="EMBL" id="MBU7600551.1"/>
    </source>
</evidence>
<reference evidence="16" key="1">
    <citation type="submission" date="2021-06" db="EMBL/GenBank/DDBJ databases">
        <title>Sequencing of actinobacteria type strains.</title>
        <authorList>
            <person name="Nguyen G.-S."/>
            <person name="Wentzel A."/>
        </authorList>
    </citation>
    <scope>NUCLEOTIDE SEQUENCE</scope>
    <source>
        <strain evidence="16">P38-E01</strain>
    </source>
</reference>
<feature type="region of interest" description="Disordered" evidence="12">
    <location>
        <begin position="29"/>
        <end position="90"/>
    </location>
</feature>
<dbReference type="RefSeq" id="WP_211040363.1">
    <property type="nucleotide sequence ID" value="NZ_JAELVF020000004.1"/>
</dbReference>
<dbReference type="GO" id="GO:0005886">
    <property type="term" value="C:plasma membrane"/>
    <property type="evidence" value="ECO:0007669"/>
    <property type="project" value="UniProtKB-SubCell"/>
</dbReference>
<feature type="chain" id="PRO_5038897899" evidence="14">
    <location>
        <begin position="25"/>
        <end position="461"/>
    </location>
</feature>
<comment type="caution">
    <text evidence="16">The sequence shown here is derived from an EMBL/GenBank/DDBJ whole genome shotgun (WGS) entry which is preliminary data.</text>
</comment>
<evidence type="ECO:0000256" key="3">
    <source>
        <dbReference type="ARBA" id="ARBA00022475"/>
    </source>
</evidence>
<dbReference type="InterPro" id="IPR015500">
    <property type="entry name" value="Peptidase_S8_subtilisin-rel"/>
</dbReference>
<evidence type="ECO:0000256" key="1">
    <source>
        <dbReference type="ARBA" id="ARBA00004162"/>
    </source>
</evidence>
<feature type="signal peptide" evidence="14">
    <location>
        <begin position="1"/>
        <end position="24"/>
    </location>
</feature>
<dbReference type="PANTHER" id="PTHR43806">
    <property type="entry name" value="PEPTIDASE S8"/>
    <property type="match status" value="1"/>
</dbReference>